<gene>
    <name evidence="3" type="ORF">IEN85_07485</name>
</gene>
<keyword evidence="2" id="KW-0808">Transferase</keyword>
<organism evidence="3 4">
    <name type="scientific">Pelagicoccus enzymogenes</name>
    <dbReference type="NCBI Taxonomy" id="2773457"/>
    <lineage>
        <taxon>Bacteria</taxon>
        <taxon>Pseudomonadati</taxon>
        <taxon>Verrucomicrobiota</taxon>
        <taxon>Opitutia</taxon>
        <taxon>Puniceicoccales</taxon>
        <taxon>Pelagicoccaceae</taxon>
        <taxon>Pelagicoccus</taxon>
    </lineage>
</organism>
<dbReference type="Pfam" id="PF01075">
    <property type="entry name" value="Glyco_transf_9"/>
    <property type="match status" value="1"/>
</dbReference>
<dbReference type="Proteomes" id="UP000622317">
    <property type="component" value="Unassembled WGS sequence"/>
</dbReference>
<keyword evidence="1" id="KW-0328">Glycosyltransferase</keyword>
<dbReference type="GO" id="GO:0008713">
    <property type="term" value="F:ADP-heptose-lipopolysaccharide heptosyltransferase activity"/>
    <property type="evidence" value="ECO:0007669"/>
    <property type="project" value="TreeGrafter"/>
</dbReference>
<dbReference type="SUPFAM" id="SSF53756">
    <property type="entry name" value="UDP-Glycosyltransferase/glycogen phosphorylase"/>
    <property type="match status" value="1"/>
</dbReference>
<dbReference type="PANTHER" id="PTHR30160:SF23">
    <property type="match status" value="1"/>
</dbReference>
<dbReference type="EMBL" id="JACYFG010000007">
    <property type="protein sequence ID" value="MBD5779332.1"/>
    <property type="molecule type" value="Genomic_DNA"/>
</dbReference>
<keyword evidence="4" id="KW-1185">Reference proteome</keyword>
<dbReference type="AlphaFoldDB" id="A0A927F6W4"/>
<proteinExistence type="predicted"/>
<protein>
    <submittedName>
        <fullName evidence="3">Glycosyltransferase family 9 protein</fullName>
    </submittedName>
</protein>
<evidence type="ECO:0000256" key="2">
    <source>
        <dbReference type="ARBA" id="ARBA00022679"/>
    </source>
</evidence>
<dbReference type="RefSeq" id="WP_191616460.1">
    <property type="nucleotide sequence ID" value="NZ_JACYFG010000007.1"/>
</dbReference>
<evidence type="ECO:0000313" key="4">
    <source>
        <dbReference type="Proteomes" id="UP000622317"/>
    </source>
</evidence>
<evidence type="ECO:0000313" key="3">
    <source>
        <dbReference type="EMBL" id="MBD5779332.1"/>
    </source>
</evidence>
<dbReference type="CDD" id="cd03789">
    <property type="entry name" value="GT9_LPS_heptosyltransferase"/>
    <property type="match status" value="1"/>
</dbReference>
<dbReference type="PANTHER" id="PTHR30160">
    <property type="entry name" value="TETRAACYLDISACCHARIDE 4'-KINASE-RELATED"/>
    <property type="match status" value="1"/>
</dbReference>
<dbReference type="Gene3D" id="3.40.50.2000">
    <property type="entry name" value="Glycogen Phosphorylase B"/>
    <property type="match status" value="2"/>
</dbReference>
<reference evidence="3" key="1">
    <citation type="submission" date="2020-09" db="EMBL/GenBank/DDBJ databases">
        <title>Pelagicoccus enzymogenes sp. nov. with an EPS production, isolated from marine sediment.</title>
        <authorList>
            <person name="Feng X."/>
        </authorList>
    </citation>
    <scope>NUCLEOTIDE SEQUENCE</scope>
    <source>
        <strain evidence="3">NFK12</strain>
    </source>
</reference>
<dbReference type="GO" id="GO:0005829">
    <property type="term" value="C:cytosol"/>
    <property type="evidence" value="ECO:0007669"/>
    <property type="project" value="TreeGrafter"/>
</dbReference>
<comment type="caution">
    <text evidence="3">The sequence shown here is derived from an EMBL/GenBank/DDBJ whole genome shotgun (WGS) entry which is preliminary data.</text>
</comment>
<sequence>MSSAKVLILMTSPLDKIVHALRVVESIKRQQPELEFTWVVRRFYEPLVASFGFVDRTIVFRRSEALTSFAGLLREIRRERYDYVLDFEGYARTGAMCFFARGGRKIGLRSAREGASICYGEVVSKSADDKRHLLERFLDFGSIFGFRPELRERLPLVSPALLPACVEELLAGGRKLVCLFPGRFKAERSWRGMEELASRLVELRSDVEVIFLGMVPFVLEGPLPERAHDWQGKFTWGELCSIVAEAELVVSNDNGLGHLGGALGTANLTLYTFVSPEVRGVFPVDAENNAALRVPRGQVSLLAVDQVLEASEKLLAL</sequence>
<dbReference type="InterPro" id="IPR002201">
    <property type="entry name" value="Glyco_trans_9"/>
</dbReference>
<dbReference type="GO" id="GO:0009244">
    <property type="term" value="P:lipopolysaccharide core region biosynthetic process"/>
    <property type="evidence" value="ECO:0007669"/>
    <property type="project" value="TreeGrafter"/>
</dbReference>
<accession>A0A927F6W4</accession>
<dbReference type="InterPro" id="IPR051199">
    <property type="entry name" value="LPS_LOS_Heptosyltrfase"/>
</dbReference>
<name>A0A927F6W4_9BACT</name>
<evidence type="ECO:0000256" key="1">
    <source>
        <dbReference type="ARBA" id="ARBA00022676"/>
    </source>
</evidence>